<dbReference type="SMART" id="SM00028">
    <property type="entry name" value="TPR"/>
    <property type="match status" value="3"/>
</dbReference>
<dbReference type="InterPro" id="IPR019734">
    <property type="entry name" value="TPR_rpt"/>
</dbReference>
<dbReference type="SUPFAM" id="SSF48452">
    <property type="entry name" value="TPR-like"/>
    <property type="match status" value="1"/>
</dbReference>
<organism evidence="1 2">
    <name type="scientific">Desulfoscipio geothermicus DSM 3669</name>
    <dbReference type="NCBI Taxonomy" id="1121426"/>
    <lineage>
        <taxon>Bacteria</taxon>
        <taxon>Bacillati</taxon>
        <taxon>Bacillota</taxon>
        <taxon>Clostridia</taxon>
        <taxon>Eubacteriales</taxon>
        <taxon>Desulfallaceae</taxon>
        <taxon>Desulfoscipio</taxon>
    </lineage>
</organism>
<dbReference type="STRING" id="39060.SAMN05660706_101103"/>
<dbReference type="OrthoDB" id="6399948at2"/>
<dbReference type="InterPro" id="IPR011990">
    <property type="entry name" value="TPR-like_helical_dom_sf"/>
</dbReference>
<dbReference type="InterPro" id="IPR006994">
    <property type="entry name" value="TCF25/Rqc1"/>
</dbReference>
<reference evidence="2" key="1">
    <citation type="submission" date="2016-10" db="EMBL/GenBank/DDBJ databases">
        <authorList>
            <person name="Varghese N."/>
            <person name="Submissions S."/>
        </authorList>
    </citation>
    <scope>NUCLEOTIDE SEQUENCE [LARGE SCALE GENOMIC DNA]</scope>
    <source>
        <strain evidence="2">DSM 3669</strain>
    </source>
</reference>
<evidence type="ECO:0000313" key="2">
    <source>
        <dbReference type="Proteomes" id="UP000199584"/>
    </source>
</evidence>
<keyword evidence="2" id="KW-1185">Reference proteome</keyword>
<protein>
    <submittedName>
        <fullName evidence="1">Transcriptional repressor TCF25</fullName>
    </submittedName>
</protein>
<dbReference type="AlphaFoldDB" id="A0A1I6CP91"/>
<name>A0A1I6CP91_9FIRM</name>
<accession>A0A1I6CP91</accession>
<gene>
    <name evidence="1" type="ORF">SAMN05660706_101103</name>
</gene>
<proteinExistence type="predicted"/>
<dbReference type="Pfam" id="PF04910">
    <property type="entry name" value="Tcf25"/>
    <property type="match status" value="1"/>
</dbReference>
<sequence>MEKNVVKHVLADVFLITHNAKGERDTMALYELLRRSYRSRQMDWHEECLQMAWEQYRYWLLSSSAGPAGYGQQRKGRTRKKTRELSYPIRLEKRGRNEWEFAWPSEVLSLMSKFDLGCEHLEAGNINKARFIFNSILKECPYFIDALNHLAVIEWDVGNLAGAHGFYLQAYEIGRSVLPPHFRGKLPWGWVDNRPFLRTLHGLALVKLRQGDSRAAKELLEWVIKLDPDDHMGVRTILEDIRKGTVPQDE</sequence>
<dbReference type="Gene3D" id="1.25.40.10">
    <property type="entry name" value="Tetratricopeptide repeat domain"/>
    <property type="match status" value="1"/>
</dbReference>
<evidence type="ECO:0000313" key="1">
    <source>
        <dbReference type="EMBL" id="SFQ94990.1"/>
    </source>
</evidence>
<dbReference type="Proteomes" id="UP000199584">
    <property type="component" value="Unassembled WGS sequence"/>
</dbReference>
<dbReference type="EMBL" id="FOYM01000001">
    <property type="protein sequence ID" value="SFQ94990.1"/>
    <property type="molecule type" value="Genomic_DNA"/>
</dbReference>
<dbReference type="RefSeq" id="WP_092481502.1">
    <property type="nucleotide sequence ID" value="NZ_FOYM01000001.1"/>
</dbReference>